<feature type="transmembrane region" description="Helical" evidence="1">
    <location>
        <begin position="20"/>
        <end position="40"/>
    </location>
</feature>
<dbReference type="HOGENOM" id="CLU_2589909_0_0_1"/>
<keyword evidence="1" id="KW-0812">Transmembrane</keyword>
<keyword evidence="1" id="KW-0472">Membrane</keyword>
<dbReference type="AlphaFoldDB" id="A0A067TZY4"/>
<keyword evidence="3" id="KW-1185">Reference proteome</keyword>
<dbReference type="Proteomes" id="UP000027222">
    <property type="component" value="Unassembled WGS sequence"/>
</dbReference>
<sequence length="80" mass="9017">MTQVMMLKDRSHFEVAYLPYGSQAFFIFLVGFPAVGPCLFDAPTPTFSSCTFMHLAGKRRRGRVHTLPVQSFVKTENPCT</sequence>
<evidence type="ECO:0000313" key="2">
    <source>
        <dbReference type="EMBL" id="KDR84633.1"/>
    </source>
</evidence>
<evidence type="ECO:0000313" key="3">
    <source>
        <dbReference type="Proteomes" id="UP000027222"/>
    </source>
</evidence>
<protein>
    <submittedName>
        <fullName evidence="2">Uncharacterized protein</fullName>
    </submittedName>
</protein>
<gene>
    <name evidence="2" type="ORF">GALMADRAFT_719760</name>
</gene>
<evidence type="ECO:0000256" key="1">
    <source>
        <dbReference type="SAM" id="Phobius"/>
    </source>
</evidence>
<name>A0A067TZY4_GALM3</name>
<keyword evidence="1" id="KW-1133">Transmembrane helix</keyword>
<dbReference type="EMBL" id="KL142368">
    <property type="protein sequence ID" value="KDR84633.1"/>
    <property type="molecule type" value="Genomic_DNA"/>
</dbReference>
<organism evidence="2 3">
    <name type="scientific">Galerina marginata (strain CBS 339.88)</name>
    <dbReference type="NCBI Taxonomy" id="685588"/>
    <lineage>
        <taxon>Eukaryota</taxon>
        <taxon>Fungi</taxon>
        <taxon>Dikarya</taxon>
        <taxon>Basidiomycota</taxon>
        <taxon>Agaricomycotina</taxon>
        <taxon>Agaricomycetes</taxon>
        <taxon>Agaricomycetidae</taxon>
        <taxon>Agaricales</taxon>
        <taxon>Agaricineae</taxon>
        <taxon>Strophariaceae</taxon>
        <taxon>Galerina</taxon>
    </lineage>
</organism>
<proteinExistence type="predicted"/>
<reference evidence="3" key="1">
    <citation type="journal article" date="2014" name="Proc. Natl. Acad. Sci. U.S.A.">
        <title>Extensive sampling of basidiomycete genomes demonstrates inadequacy of the white-rot/brown-rot paradigm for wood decay fungi.</title>
        <authorList>
            <person name="Riley R."/>
            <person name="Salamov A.A."/>
            <person name="Brown D.W."/>
            <person name="Nagy L.G."/>
            <person name="Floudas D."/>
            <person name="Held B.W."/>
            <person name="Levasseur A."/>
            <person name="Lombard V."/>
            <person name="Morin E."/>
            <person name="Otillar R."/>
            <person name="Lindquist E.A."/>
            <person name="Sun H."/>
            <person name="LaButti K.M."/>
            <person name="Schmutz J."/>
            <person name="Jabbour D."/>
            <person name="Luo H."/>
            <person name="Baker S.E."/>
            <person name="Pisabarro A.G."/>
            <person name="Walton J.D."/>
            <person name="Blanchette R.A."/>
            <person name="Henrissat B."/>
            <person name="Martin F."/>
            <person name="Cullen D."/>
            <person name="Hibbett D.S."/>
            <person name="Grigoriev I.V."/>
        </authorList>
    </citation>
    <scope>NUCLEOTIDE SEQUENCE [LARGE SCALE GENOMIC DNA]</scope>
    <source>
        <strain evidence="3">CBS 339.88</strain>
    </source>
</reference>
<accession>A0A067TZY4</accession>